<accession>A0AAN6TXR3</accession>
<organism evidence="1 2">
    <name type="scientific">Parathielavia appendiculata</name>
    <dbReference type="NCBI Taxonomy" id="2587402"/>
    <lineage>
        <taxon>Eukaryota</taxon>
        <taxon>Fungi</taxon>
        <taxon>Dikarya</taxon>
        <taxon>Ascomycota</taxon>
        <taxon>Pezizomycotina</taxon>
        <taxon>Sordariomycetes</taxon>
        <taxon>Sordariomycetidae</taxon>
        <taxon>Sordariales</taxon>
        <taxon>Chaetomiaceae</taxon>
        <taxon>Parathielavia</taxon>
    </lineage>
</organism>
<dbReference type="AlphaFoldDB" id="A0AAN6TXR3"/>
<dbReference type="Proteomes" id="UP001302602">
    <property type="component" value="Unassembled WGS sequence"/>
</dbReference>
<dbReference type="InterPro" id="IPR036291">
    <property type="entry name" value="NAD(P)-bd_dom_sf"/>
</dbReference>
<reference evidence="1" key="1">
    <citation type="journal article" date="2023" name="Mol. Phylogenet. Evol.">
        <title>Genome-scale phylogeny and comparative genomics of the fungal order Sordariales.</title>
        <authorList>
            <person name="Hensen N."/>
            <person name="Bonometti L."/>
            <person name="Westerberg I."/>
            <person name="Brannstrom I.O."/>
            <person name="Guillou S."/>
            <person name="Cros-Aarteil S."/>
            <person name="Calhoun S."/>
            <person name="Haridas S."/>
            <person name="Kuo A."/>
            <person name="Mondo S."/>
            <person name="Pangilinan J."/>
            <person name="Riley R."/>
            <person name="LaButti K."/>
            <person name="Andreopoulos B."/>
            <person name="Lipzen A."/>
            <person name="Chen C."/>
            <person name="Yan M."/>
            <person name="Daum C."/>
            <person name="Ng V."/>
            <person name="Clum A."/>
            <person name="Steindorff A."/>
            <person name="Ohm R.A."/>
            <person name="Martin F."/>
            <person name="Silar P."/>
            <person name="Natvig D.O."/>
            <person name="Lalanne C."/>
            <person name="Gautier V."/>
            <person name="Ament-Velasquez S.L."/>
            <person name="Kruys A."/>
            <person name="Hutchinson M.I."/>
            <person name="Powell A.J."/>
            <person name="Barry K."/>
            <person name="Miller A.N."/>
            <person name="Grigoriev I.V."/>
            <person name="Debuchy R."/>
            <person name="Gladieux P."/>
            <person name="Hiltunen Thoren M."/>
            <person name="Johannesson H."/>
        </authorList>
    </citation>
    <scope>NUCLEOTIDE SEQUENCE</scope>
    <source>
        <strain evidence="1">CBS 731.68</strain>
    </source>
</reference>
<evidence type="ECO:0000313" key="1">
    <source>
        <dbReference type="EMBL" id="KAK4122702.1"/>
    </source>
</evidence>
<gene>
    <name evidence="1" type="ORF">N657DRAFT_656814</name>
</gene>
<dbReference type="SUPFAM" id="SSF51735">
    <property type="entry name" value="NAD(P)-binding Rossmann-fold domains"/>
    <property type="match status" value="1"/>
</dbReference>
<reference evidence="1" key="2">
    <citation type="submission" date="2023-05" db="EMBL/GenBank/DDBJ databases">
        <authorList>
            <consortium name="Lawrence Berkeley National Laboratory"/>
            <person name="Steindorff A."/>
            <person name="Hensen N."/>
            <person name="Bonometti L."/>
            <person name="Westerberg I."/>
            <person name="Brannstrom I.O."/>
            <person name="Guillou S."/>
            <person name="Cros-Aarteil S."/>
            <person name="Calhoun S."/>
            <person name="Haridas S."/>
            <person name="Kuo A."/>
            <person name="Mondo S."/>
            <person name="Pangilinan J."/>
            <person name="Riley R."/>
            <person name="Labutti K."/>
            <person name="Andreopoulos B."/>
            <person name="Lipzen A."/>
            <person name="Chen C."/>
            <person name="Yanf M."/>
            <person name="Daum C."/>
            <person name="Ng V."/>
            <person name="Clum A."/>
            <person name="Ohm R."/>
            <person name="Martin F."/>
            <person name="Silar P."/>
            <person name="Natvig D."/>
            <person name="Lalanne C."/>
            <person name="Gautier V."/>
            <person name="Ament-Velasquez S.L."/>
            <person name="Kruys A."/>
            <person name="Hutchinson M.I."/>
            <person name="Powell A.J."/>
            <person name="Barry K."/>
            <person name="Miller A.N."/>
            <person name="Grigoriev I.V."/>
            <person name="Debuchy R."/>
            <person name="Gladieux P."/>
            <person name="Thoren M.H."/>
            <person name="Johannesson H."/>
        </authorList>
    </citation>
    <scope>NUCLEOTIDE SEQUENCE</scope>
    <source>
        <strain evidence="1">CBS 731.68</strain>
    </source>
</reference>
<proteinExistence type="predicted"/>
<dbReference type="PANTHER" id="PTHR43431:SF7">
    <property type="entry name" value="OXIDOREDUCTASE, SHORT CHAIN DEHYDROGENASE_REDUCTASE FAMILY (AFU_ORTHOLOGUE AFUA_5G14000)"/>
    <property type="match status" value="1"/>
</dbReference>
<evidence type="ECO:0000313" key="2">
    <source>
        <dbReference type="Proteomes" id="UP001302602"/>
    </source>
</evidence>
<name>A0AAN6TXR3_9PEZI</name>
<protein>
    <submittedName>
        <fullName evidence="1">NAD(P)-binding protein</fullName>
    </submittedName>
</protein>
<dbReference type="EMBL" id="MU853230">
    <property type="protein sequence ID" value="KAK4122702.1"/>
    <property type="molecule type" value="Genomic_DNA"/>
</dbReference>
<keyword evidence="2" id="KW-1185">Reference proteome</keyword>
<dbReference type="Pfam" id="PF00106">
    <property type="entry name" value="adh_short"/>
    <property type="match status" value="1"/>
</dbReference>
<dbReference type="GeneID" id="87831511"/>
<comment type="caution">
    <text evidence="1">The sequence shown here is derived from an EMBL/GenBank/DDBJ whole genome shotgun (WGS) entry which is preliminary data.</text>
</comment>
<dbReference type="RefSeq" id="XP_062646473.1">
    <property type="nucleotide sequence ID" value="XM_062794742.1"/>
</dbReference>
<dbReference type="Gene3D" id="3.40.50.720">
    <property type="entry name" value="NAD(P)-binding Rossmann-like Domain"/>
    <property type="match status" value="1"/>
</dbReference>
<dbReference type="PANTHER" id="PTHR43431">
    <property type="entry name" value="OXIDOREDUCTASE, SHORT CHAIN DEHYDROGENASE/REDUCTASE FAMILY (AFU_ORTHOLOGUE AFUA_5G14000)"/>
    <property type="match status" value="1"/>
</dbReference>
<dbReference type="PRINTS" id="PR00081">
    <property type="entry name" value="GDHRDH"/>
</dbReference>
<sequence length="264" mass="27715">MTTPTASTISKSFYALIAGVGPGTGRAVALRFARAYPVVLLARKPESYEGIVAEIRRQGGEAVGVSADTSDAASVQSALEVVRREFAGKSDNGEGGKGLGLAVAVYNVGAGFGVKPFLETTVEELDASLAANARGLYNFAQATLPSLLESVPTSPHSPSLIISGATASVRGSARFGLFAAGKFAVRALGQSLAREFGPQGVHVAHVVLDGVIDIPRTKGYTVNEGKEDGKISADAIAESYWHLHTQHRSSFTHELDLRPYVEKF</sequence>
<dbReference type="InterPro" id="IPR002347">
    <property type="entry name" value="SDR_fam"/>
</dbReference>